<dbReference type="NCBIfam" id="TIGR00380">
    <property type="entry name" value="cobal_cbiB"/>
    <property type="match status" value="1"/>
</dbReference>
<dbReference type="Proteomes" id="UP001165378">
    <property type="component" value="Unassembled WGS sequence"/>
</dbReference>
<dbReference type="GO" id="GO:0015420">
    <property type="term" value="F:ABC-type vitamin B12 transporter activity"/>
    <property type="evidence" value="ECO:0007669"/>
    <property type="project" value="UniProtKB-UniRule"/>
</dbReference>
<comment type="function">
    <text evidence="9">Converts cobyric acid to cobinamide by the addition of aminopropanol on the F carboxylic group.</text>
</comment>
<keyword evidence="11" id="KW-1185">Reference proteome</keyword>
<accession>A0AA41U577</accession>
<dbReference type="PANTHER" id="PTHR34308:SF1">
    <property type="entry name" value="COBALAMIN BIOSYNTHESIS PROTEIN CBIB"/>
    <property type="match status" value="1"/>
</dbReference>
<keyword evidence="4 9" id="KW-1003">Cell membrane</keyword>
<keyword evidence="8 9" id="KW-0472">Membrane</keyword>
<evidence type="ECO:0000256" key="2">
    <source>
        <dbReference type="ARBA" id="ARBA00004953"/>
    </source>
</evidence>
<dbReference type="NCBIfam" id="NF002276">
    <property type="entry name" value="PRK01209.1-4"/>
    <property type="match status" value="1"/>
</dbReference>
<name>A0AA41U577_9ACTN</name>
<evidence type="ECO:0000256" key="4">
    <source>
        <dbReference type="ARBA" id="ARBA00022475"/>
    </source>
</evidence>
<dbReference type="Pfam" id="PF03186">
    <property type="entry name" value="CobD_Cbib"/>
    <property type="match status" value="1"/>
</dbReference>
<evidence type="ECO:0000256" key="6">
    <source>
        <dbReference type="ARBA" id="ARBA00022692"/>
    </source>
</evidence>
<dbReference type="GO" id="GO:0009236">
    <property type="term" value="P:cobalamin biosynthetic process"/>
    <property type="evidence" value="ECO:0007669"/>
    <property type="project" value="UniProtKB-UniRule"/>
</dbReference>
<keyword evidence="7 9" id="KW-1133">Transmembrane helix</keyword>
<comment type="subcellular location">
    <subcellularLocation>
        <location evidence="1 9">Cell membrane</location>
        <topology evidence="1 9">Multi-pass membrane protein</topology>
    </subcellularLocation>
</comment>
<keyword evidence="6 9" id="KW-0812">Transmembrane</keyword>
<evidence type="ECO:0000256" key="5">
    <source>
        <dbReference type="ARBA" id="ARBA00022573"/>
    </source>
</evidence>
<comment type="similarity">
    <text evidence="3 9">Belongs to the CobD/CbiB family.</text>
</comment>
<evidence type="ECO:0000256" key="9">
    <source>
        <dbReference type="HAMAP-Rule" id="MF_00024"/>
    </source>
</evidence>
<dbReference type="GO" id="GO:0005886">
    <property type="term" value="C:plasma membrane"/>
    <property type="evidence" value="ECO:0007669"/>
    <property type="project" value="UniProtKB-SubCell"/>
</dbReference>
<dbReference type="AlphaFoldDB" id="A0AA41U577"/>
<evidence type="ECO:0000256" key="3">
    <source>
        <dbReference type="ARBA" id="ARBA00006263"/>
    </source>
</evidence>
<evidence type="ECO:0000256" key="1">
    <source>
        <dbReference type="ARBA" id="ARBA00004651"/>
    </source>
</evidence>
<organism evidence="10 11">
    <name type="scientific">Yinghuangia soli</name>
    <dbReference type="NCBI Taxonomy" id="2908204"/>
    <lineage>
        <taxon>Bacteria</taxon>
        <taxon>Bacillati</taxon>
        <taxon>Actinomycetota</taxon>
        <taxon>Actinomycetes</taxon>
        <taxon>Kitasatosporales</taxon>
        <taxon>Streptomycetaceae</taxon>
        <taxon>Yinghuangia</taxon>
    </lineage>
</organism>
<proteinExistence type="inferred from homology"/>
<evidence type="ECO:0000313" key="11">
    <source>
        <dbReference type="Proteomes" id="UP001165378"/>
    </source>
</evidence>
<evidence type="ECO:0000256" key="7">
    <source>
        <dbReference type="ARBA" id="ARBA00022989"/>
    </source>
</evidence>
<comment type="pathway">
    <text evidence="2 9">Cofactor biosynthesis; adenosylcobalamin biosynthesis.</text>
</comment>
<dbReference type="PANTHER" id="PTHR34308">
    <property type="entry name" value="COBALAMIN BIOSYNTHESIS PROTEIN CBIB"/>
    <property type="match status" value="1"/>
</dbReference>
<dbReference type="InterPro" id="IPR004485">
    <property type="entry name" value="Cobalamin_biosynth_CobD/CbiB"/>
</dbReference>
<evidence type="ECO:0000313" key="10">
    <source>
        <dbReference type="EMBL" id="MCF2533746.1"/>
    </source>
</evidence>
<dbReference type="GO" id="GO:0048472">
    <property type="term" value="F:threonine-phosphate decarboxylase activity"/>
    <property type="evidence" value="ECO:0007669"/>
    <property type="project" value="InterPro"/>
</dbReference>
<gene>
    <name evidence="9" type="primary">cobD</name>
    <name evidence="10" type="ORF">LZ495_41915</name>
</gene>
<dbReference type="HAMAP" id="MF_00024">
    <property type="entry name" value="CobD_CbiB"/>
    <property type="match status" value="1"/>
</dbReference>
<protein>
    <recommendedName>
        <fullName evidence="9">Cobalamin biosynthesis protein CobD</fullName>
    </recommendedName>
</protein>
<evidence type="ECO:0000256" key="8">
    <source>
        <dbReference type="ARBA" id="ARBA00023136"/>
    </source>
</evidence>
<reference evidence="10" key="1">
    <citation type="submission" date="2022-01" db="EMBL/GenBank/DDBJ databases">
        <title>Genome-Based Taxonomic Classification of the Phylum Actinobacteria.</title>
        <authorList>
            <person name="Gao Y."/>
        </authorList>
    </citation>
    <scope>NUCLEOTIDE SEQUENCE</scope>
    <source>
        <strain evidence="10">KLBMP 8922</strain>
    </source>
</reference>
<sequence>MPALGLALGVGIDALIGDPRRGHPVAVFGTAAGALEKRMYADSRARGAAYTAVCVGATAALGVAADRLTRRRPAARIAVTAAATWAVLGGTTLRREARAIAAPLTAGDLSAARERLPYLVGRDPSGLDATGIARAVVESVAENTSDAVVAPLFWGAVAGLPGLLAYRAVNTLDAMVGHRTPRHTNFGWASARLDDAANWVPARLTGLLTAAAAPLSGGSARTTWRILRRDGAAHPSPNSGRCEASAAGALGLRLGGRNVYAGRVEDRPALGDGRAPEPADIARANRLSAAVGAASAALAAAWAARPAPTTEGPRP</sequence>
<comment type="caution">
    <text evidence="10">The sequence shown here is derived from an EMBL/GenBank/DDBJ whole genome shotgun (WGS) entry which is preliminary data.</text>
</comment>
<dbReference type="EMBL" id="JAKFHA010000058">
    <property type="protein sequence ID" value="MCF2533746.1"/>
    <property type="molecule type" value="Genomic_DNA"/>
</dbReference>
<keyword evidence="5 9" id="KW-0169">Cobalamin biosynthesis</keyword>